<dbReference type="GeneID" id="10447203"/>
<gene>
    <name evidence="1" type="ORF">CPARA_2gp302</name>
</gene>
<dbReference type="Proteomes" id="UP000243423">
    <property type="component" value="Nucleomorph 2"/>
</dbReference>
<dbReference type="EMBL" id="CP002173">
    <property type="protein sequence ID" value="AEA38960.1"/>
    <property type="molecule type" value="Genomic_DNA"/>
</dbReference>
<proteinExistence type="predicted"/>
<dbReference type="RefSeq" id="XP_003239858.1">
    <property type="nucleotide sequence ID" value="XM_003239810.1"/>
</dbReference>
<evidence type="ECO:0000313" key="2">
    <source>
        <dbReference type="Proteomes" id="UP000243423"/>
    </source>
</evidence>
<evidence type="ECO:0000313" key="1">
    <source>
        <dbReference type="EMBL" id="AEA38960.1"/>
    </source>
</evidence>
<geneLocation type="nucleomorph" evidence="1"/>
<dbReference type="GO" id="GO:0030527">
    <property type="term" value="F:structural constituent of chromatin"/>
    <property type="evidence" value="ECO:0007669"/>
    <property type="project" value="InterPro"/>
</dbReference>
<accession>F2HI14</accession>
<protein>
    <submittedName>
        <fullName evidence="1">Uncharacterized protein</fullName>
    </submittedName>
</protein>
<dbReference type="AlphaFoldDB" id="F2HI14"/>
<organism evidence="1 2">
    <name type="scientific">Cryptomonas paramaecium</name>
    <dbReference type="NCBI Taxonomy" id="2898"/>
    <lineage>
        <taxon>Eukaryota</taxon>
        <taxon>Cryptophyceae</taxon>
        <taxon>Cryptomonadales</taxon>
        <taxon>Cryptomonadaceae</taxon>
        <taxon>Cryptomonas</taxon>
    </lineage>
</organism>
<dbReference type="Pfam" id="PF07432">
    <property type="entry name" value="Hc1"/>
    <property type="match status" value="1"/>
</dbReference>
<dbReference type="InterPro" id="IPR010886">
    <property type="entry name" value="Hc1"/>
</dbReference>
<keyword evidence="1" id="KW-0542">Nucleomorph</keyword>
<dbReference type="GO" id="GO:0003677">
    <property type="term" value="F:DNA binding"/>
    <property type="evidence" value="ECO:0007669"/>
    <property type="project" value="InterPro"/>
</dbReference>
<sequence>MDKINKLKETIDKAAKDACKFFEKNNRAAGVRARKKLQKCKKYIQNIRKLIQQVKYDYAQKKSLHFANETASTLVELFNKNTQDQKNNPDASTQDNFFLTEENAKNINYVKPVSKFHEYDMIEIFSPLDK</sequence>
<name>F2HI14_9CRYP</name>
<reference evidence="1 2" key="1">
    <citation type="journal article" date="2011" name="Genome Biol. Evol.">
        <title>Complete nucleomorph genome sequence of the nonphotosynthetic alga Cryptomonas paramecium reveals a core nucleomorph gene set.</title>
        <authorList>
            <person name="Tanifuji G."/>
            <person name="Onodera N.T."/>
            <person name="Wheeler T.J."/>
            <person name="Dlutek M."/>
            <person name="Donaher N."/>
            <person name="Archibald J.M."/>
        </authorList>
    </citation>
    <scope>NUCLEOTIDE SEQUENCE [LARGE SCALE GENOMIC DNA]</scope>
    <source>
        <strain evidence="1 2">CCAP977/2A</strain>
    </source>
</reference>